<evidence type="ECO:0008006" key="4">
    <source>
        <dbReference type="Google" id="ProtNLM"/>
    </source>
</evidence>
<protein>
    <recommendedName>
        <fullName evidence="4">PiggyBac transposable element-derived protein domain-containing protein</fullName>
    </recommendedName>
</protein>
<comment type="caution">
    <text evidence="2">The sequence shown here is derived from an EMBL/GenBank/DDBJ whole genome shotgun (WGS) entry which is preliminary data.</text>
</comment>
<dbReference type="EMBL" id="JASMQC010000005">
    <property type="protein sequence ID" value="KAK1944847.1"/>
    <property type="molecule type" value="Genomic_DNA"/>
</dbReference>
<evidence type="ECO:0000256" key="1">
    <source>
        <dbReference type="SAM" id="Phobius"/>
    </source>
</evidence>
<keyword evidence="1" id="KW-1133">Transmembrane helix</keyword>
<proteinExistence type="predicted"/>
<accession>A0AAD9GUF8</accession>
<keyword evidence="1" id="KW-0812">Transmembrane</keyword>
<dbReference type="AlphaFoldDB" id="A0AAD9GUF8"/>
<evidence type="ECO:0000313" key="3">
    <source>
        <dbReference type="Proteomes" id="UP001259832"/>
    </source>
</evidence>
<reference evidence="2" key="1">
    <citation type="submission" date="2023-08" db="EMBL/GenBank/DDBJ databases">
        <title>Reference Genome Resource for the Citrus Pathogen Phytophthora citrophthora.</title>
        <authorList>
            <person name="Moller H."/>
            <person name="Coetzee B."/>
            <person name="Rose L.J."/>
            <person name="Van Niekerk J.M."/>
        </authorList>
    </citation>
    <scope>NUCLEOTIDE SEQUENCE</scope>
    <source>
        <strain evidence="2">STE-U-9442</strain>
    </source>
</reference>
<keyword evidence="3" id="KW-1185">Reference proteome</keyword>
<dbReference type="PANTHER" id="PTHR46599">
    <property type="entry name" value="PIGGYBAC TRANSPOSABLE ELEMENT-DERIVED PROTEIN 4"/>
    <property type="match status" value="1"/>
</dbReference>
<organism evidence="2 3">
    <name type="scientific">Phytophthora citrophthora</name>
    <dbReference type="NCBI Taxonomy" id="4793"/>
    <lineage>
        <taxon>Eukaryota</taxon>
        <taxon>Sar</taxon>
        <taxon>Stramenopiles</taxon>
        <taxon>Oomycota</taxon>
        <taxon>Peronosporomycetes</taxon>
        <taxon>Peronosporales</taxon>
        <taxon>Peronosporaceae</taxon>
        <taxon>Phytophthora</taxon>
    </lineage>
</organism>
<keyword evidence="1" id="KW-0472">Membrane</keyword>
<sequence length="96" mass="10589">MKSGPAAVVRNVLEDFGLDARMQGMRVVVTDRFYTSVALAIQLLVMGFYCVDTNMTNCLAFCKQVVVKKKTRPKTILRGSFKVAKSRPVPGMKATS</sequence>
<evidence type="ECO:0000313" key="2">
    <source>
        <dbReference type="EMBL" id="KAK1944847.1"/>
    </source>
</evidence>
<feature type="transmembrane region" description="Helical" evidence="1">
    <location>
        <begin position="33"/>
        <end position="51"/>
    </location>
</feature>
<dbReference type="PANTHER" id="PTHR46599:SF3">
    <property type="entry name" value="PIGGYBAC TRANSPOSABLE ELEMENT-DERIVED PROTEIN 4"/>
    <property type="match status" value="1"/>
</dbReference>
<dbReference type="Proteomes" id="UP001259832">
    <property type="component" value="Unassembled WGS sequence"/>
</dbReference>
<gene>
    <name evidence="2" type="ORF">P3T76_003380</name>
</gene>
<name>A0AAD9GUF8_9STRA</name>